<evidence type="ECO:0000256" key="3">
    <source>
        <dbReference type="ARBA" id="ARBA00011970"/>
    </source>
</evidence>
<keyword evidence="10" id="KW-1185">Reference proteome</keyword>
<dbReference type="AlphaFoldDB" id="A0A290Q5Z4"/>
<dbReference type="EC" id="2.4.1.255" evidence="3"/>
<dbReference type="PANTHER" id="PTHR44835:SF1">
    <property type="entry name" value="PROTEIN O-GLCNAC TRANSFERASE"/>
    <property type="match status" value="1"/>
</dbReference>
<dbReference type="SMART" id="SM00028">
    <property type="entry name" value="TPR"/>
    <property type="match status" value="3"/>
</dbReference>
<dbReference type="InterPro" id="IPR029489">
    <property type="entry name" value="OGT/SEC/SPY_C"/>
</dbReference>
<accession>A0A290Q5Z4</accession>
<dbReference type="Pfam" id="PF13432">
    <property type="entry name" value="TPR_16"/>
    <property type="match status" value="2"/>
</dbReference>
<dbReference type="InterPro" id="IPR019734">
    <property type="entry name" value="TPR_rpt"/>
</dbReference>
<gene>
    <name evidence="9" type="ORF">CMV30_09115</name>
</gene>
<dbReference type="Pfam" id="PF13844">
    <property type="entry name" value="Glyco_transf_41"/>
    <property type="match status" value="1"/>
</dbReference>
<name>A0A290Q5Z4_9BACT</name>
<feature type="domain" description="O-GlcNAc transferase C-terminal" evidence="8">
    <location>
        <begin position="417"/>
        <end position="608"/>
    </location>
</feature>
<evidence type="ECO:0000256" key="5">
    <source>
        <dbReference type="ARBA" id="ARBA00022679"/>
    </source>
</evidence>
<evidence type="ECO:0000313" key="9">
    <source>
        <dbReference type="EMBL" id="ATC64099.1"/>
    </source>
</evidence>
<dbReference type="InterPro" id="IPR051939">
    <property type="entry name" value="Glycosyltr_41/O-GlcNAc_trsf"/>
</dbReference>
<comment type="similarity">
    <text evidence="2">Belongs to the glycosyltransferase 41 family. O-GlcNAc transferase subfamily.</text>
</comment>
<dbReference type="OrthoDB" id="191736at2"/>
<comment type="pathway">
    <text evidence="1">Protein modification; protein glycosylation.</text>
</comment>
<dbReference type="GO" id="GO:0097363">
    <property type="term" value="F:protein O-acetylglucosaminyltransferase activity"/>
    <property type="evidence" value="ECO:0007669"/>
    <property type="project" value="UniProtKB-EC"/>
</dbReference>
<dbReference type="Gene3D" id="3.40.50.2000">
    <property type="entry name" value="Glycogen Phosphorylase B"/>
    <property type="match status" value="1"/>
</dbReference>
<evidence type="ECO:0000256" key="1">
    <source>
        <dbReference type="ARBA" id="ARBA00004922"/>
    </source>
</evidence>
<organism evidence="9 10">
    <name type="scientific">Nibricoccus aquaticus</name>
    <dbReference type="NCBI Taxonomy" id="2576891"/>
    <lineage>
        <taxon>Bacteria</taxon>
        <taxon>Pseudomonadati</taxon>
        <taxon>Verrucomicrobiota</taxon>
        <taxon>Opitutia</taxon>
        <taxon>Opitutales</taxon>
        <taxon>Opitutaceae</taxon>
        <taxon>Nibricoccus</taxon>
    </lineage>
</organism>
<dbReference type="Gene3D" id="3.40.50.11380">
    <property type="match status" value="1"/>
</dbReference>
<keyword evidence="5" id="KW-0808">Transferase</keyword>
<dbReference type="EMBL" id="CP023344">
    <property type="protein sequence ID" value="ATC64099.1"/>
    <property type="molecule type" value="Genomic_DNA"/>
</dbReference>
<dbReference type="Proteomes" id="UP000217265">
    <property type="component" value="Chromosome"/>
</dbReference>
<dbReference type="PANTHER" id="PTHR44835">
    <property type="entry name" value="UDP-N-ACETYLGLUCOSAMINE--PEPTIDE N-ACETYLGLUCOSAMINYLTRANSFERASE SPINDLY-RELATED"/>
    <property type="match status" value="1"/>
</dbReference>
<evidence type="ECO:0000259" key="8">
    <source>
        <dbReference type="Pfam" id="PF13844"/>
    </source>
</evidence>
<sequence>MLTVTAVLPRGCPLGAPVASIMTIAPAPITTALPLPASLVDEAKRVFALYTENPGDAVVWQQVQAFRRTAAAAISNLPVAVKTGDQVEAADQLLNLFYQAGVAEQVPEAEDLELARNYAGKNWPGLLAAMLLVPSWEWPQAPRYDDVPSWMWPAFTVYVFHTPQAFSAVGQAEKYAAHHLKRLEELARWGAANRGSAAVKASLDVYTRRNNCIPLYFSTGSLKRHYELRAKIFALAFNVPRQDDLYPVPREGRKLRVGILSRHFGQQTETYCTLPMFEQMDPERFEIVLFANHLTESVVENHCRQRAAEFHVLPAELEGQLTVIRGAALDVLVLGTNVTAVPNEVMRLALFRLAPLQVVNNSSCTTSGMPESDLYISGALTEAAGAEANFTERLGLIPGPTHAFQYEADRVEPTTAFTRESLGLPADAVVFVSAANYFKITPEMQHAWAKLLAATPGSRLLVHPFNPNWSSSYPIKRFCAEFDRVLAGHGVSTDRLLISTEKFASRNDVKELLRVGDIYLDSFPFGGVNSLVDPLELGIPTIAWEGTTFRARMGGSLLRTIGLDELVADDESSYLRLGAELAVQRERRSALSERIRAAMERSPLFLDTLAYGDAIGGLLETAFDELLAVGRPAFRKEKAPLKAVVSDVKAELAEGENLLSLGMCGQAMAHAQRVLAVDSAQPEARHLLGRALLGLGRPARAVSYLLEAIQRTENNTALWCDLAHALRQNGQIKEALEAVQACLGMDGRHLEAILLLGDLAESVGQLGEIGEAVQIAREVAPNDPRVQALVAKTLVA</sequence>
<evidence type="ECO:0000313" key="10">
    <source>
        <dbReference type="Proteomes" id="UP000217265"/>
    </source>
</evidence>
<dbReference type="SUPFAM" id="SSF48452">
    <property type="entry name" value="TPR-like"/>
    <property type="match status" value="1"/>
</dbReference>
<keyword evidence="4" id="KW-0328">Glycosyltransferase</keyword>
<evidence type="ECO:0000256" key="2">
    <source>
        <dbReference type="ARBA" id="ARBA00005386"/>
    </source>
</evidence>
<dbReference type="Gene3D" id="1.25.40.10">
    <property type="entry name" value="Tetratricopeptide repeat domain"/>
    <property type="match status" value="1"/>
</dbReference>
<keyword evidence="6" id="KW-0677">Repeat</keyword>
<dbReference type="KEGG" id="vbh:CMV30_09115"/>
<evidence type="ECO:0000256" key="6">
    <source>
        <dbReference type="ARBA" id="ARBA00022737"/>
    </source>
</evidence>
<proteinExistence type="inferred from homology"/>
<keyword evidence="7" id="KW-0802">TPR repeat</keyword>
<evidence type="ECO:0000256" key="7">
    <source>
        <dbReference type="ARBA" id="ARBA00022803"/>
    </source>
</evidence>
<dbReference type="InterPro" id="IPR011990">
    <property type="entry name" value="TPR-like_helical_dom_sf"/>
</dbReference>
<reference evidence="9 10" key="1">
    <citation type="submission" date="2017-09" db="EMBL/GenBank/DDBJ databases">
        <title>Complete genome sequence of Verrucomicrobial strain HZ-65, isolated from freshwater.</title>
        <authorList>
            <person name="Choi A."/>
        </authorList>
    </citation>
    <scope>NUCLEOTIDE SEQUENCE [LARGE SCALE GENOMIC DNA]</scope>
    <source>
        <strain evidence="9 10">HZ-65</strain>
    </source>
</reference>
<protein>
    <recommendedName>
        <fullName evidence="3">protein O-GlcNAc transferase</fullName>
        <ecNumber evidence="3">2.4.1.255</ecNumber>
    </recommendedName>
</protein>
<evidence type="ECO:0000256" key="4">
    <source>
        <dbReference type="ARBA" id="ARBA00022676"/>
    </source>
</evidence>